<organism evidence="1 2">
    <name type="scientific">Scylla paramamosain</name>
    <name type="common">Mud crab</name>
    <dbReference type="NCBI Taxonomy" id="85552"/>
    <lineage>
        <taxon>Eukaryota</taxon>
        <taxon>Metazoa</taxon>
        <taxon>Ecdysozoa</taxon>
        <taxon>Arthropoda</taxon>
        <taxon>Crustacea</taxon>
        <taxon>Multicrustacea</taxon>
        <taxon>Malacostraca</taxon>
        <taxon>Eumalacostraca</taxon>
        <taxon>Eucarida</taxon>
        <taxon>Decapoda</taxon>
        <taxon>Pleocyemata</taxon>
        <taxon>Brachyura</taxon>
        <taxon>Eubrachyura</taxon>
        <taxon>Portunoidea</taxon>
        <taxon>Portunidae</taxon>
        <taxon>Portuninae</taxon>
        <taxon>Scylla</taxon>
    </lineage>
</organism>
<name>A0AAW0V3H0_SCYPA</name>
<evidence type="ECO:0000313" key="2">
    <source>
        <dbReference type="Proteomes" id="UP001487740"/>
    </source>
</evidence>
<proteinExistence type="predicted"/>
<keyword evidence="2" id="KW-1185">Reference proteome</keyword>
<accession>A0AAW0V3H0</accession>
<evidence type="ECO:0000313" key="1">
    <source>
        <dbReference type="EMBL" id="KAK8406888.1"/>
    </source>
</evidence>
<sequence length="220" mass="24064">MELAVFEKRNTEDISTITPTLHLCHKQASGKNTGQSVIVRNGVAALELLGDTLPAPALLERGVEGPVTLSPSEARGGRERAMEKGKMEMPLKWKLNKFLETVTKPSLGKAPQILCINLCRVLPGKVHILEPSFLLLRGFGSIGPECLMVAAHLIRSRKMKPFFRHLSHAVNMRRGAEGSAYGPLDDLHLPHTDDVTRSLVHPIQPVEGNCLSGPCWPGTF</sequence>
<protein>
    <submittedName>
        <fullName evidence="1">Uncharacterized protein</fullName>
    </submittedName>
</protein>
<dbReference type="AlphaFoldDB" id="A0AAW0V3H0"/>
<dbReference type="Proteomes" id="UP001487740">
    <property type="component" value="Unassembled WGS sequence"/>
</dbReference>
<dbReference type="EMBL" id="JARAKH010000002">
    <property type="protein sequence ID" value="KAK8406888.1"/>
    <property type="molecule type" value="Genomic_DNA"/>
</dbReference>
<comment type="caution">
    <text evidence="1">The sequence shown here is derived from an EMBL/GenBank/DDBJ whole genome shotgun (WGS) entry which is preliminary data.</text>
</comment>
<reference evidence="1 2" key="1">
    <citation type="submission" date="2023-03" db="EMBL/GenBank/DDBJ databases">
        <title>High-quality genome of Scylla paramamosain provides insights in environmental adaptation.</title>
        <authorList>
            <person name="Zhang L."/>
        </authorList>
    </citation>
    <scope>NUCLEOTIDE SEQUENCE [LARGE SCALE GENOMIC DNA]</scope>
    <source>
        <strain evidence="1">LZ_2023a</strain>
        <tissue evidence="1">Muscle</tissue>
    </source>
</reference>
<gene>
    <name evidence="1" type="ORF">O3P69_007443</name>
</gene>